<evidence type="ECO:0000256" key="2">
    <source>
        <dbReference type="ARBA" id="ARBA00007069"/>
    </source>
</evidence>
<evidence type="ECO:0000313" key="11">
    <source>
        <dbReference type="Proteomes" id="UP000095743"/>
    </source>
</evidence>
<keyword evidence="5 8" id="KW-0812">Transmembrane</keyword>
<reference evidence="10 11" key="1">
    <citation type="submission" date="2016-09" db="EMBL/GenBank/DDBJ databases">
        <title>Genomic analysis reveals versatility of anaerobic energy metabolism of Geosporobacter ferrireducens IRF9 of phylum Firmicutes.</title>
        <authorList>
            <person name="Kim S.-J."/>
        </authorList>
    </citation>
    <scope>NUCLEOTIDE SEQUENCE [LARGE SCALE GENOMIC DNA]</scope>
    <source>
        <strain evidence="10 11">IRF9</strain>
    </source>
</reference>
<evidence type="ECO:0000256" key="5">
    <source>
        <dbReference type="ARBA" id="ARBA00022692"/>
    </source>
</evidence>
<gene>
    <name evidence="10" type="ORF">Gferi_07525</name>
</gene>
<feature type="transmembrane region" description="Helical" evidence="8">
    <location>
        <begin position="191"/>
        <end position="213"/>
    </location>
</feature>
<evidence type="ECO:0000313" key="10">
    <source>
        <dbReference type="EMBL" id="AOT69433.1"/>
    </source>
</evidence>
<dbReference type="InterPro" id="IPR035906">
    <property type="entry name" value="MetI-like_sf"/>
</dbReference>
<dbReference type="PANTHER" id="PTHR42929">
    <property type="entry name" value="INNER MEMBRANE ABC TRANSPORTER PERMEASE PROTEIN YDCU-RELATED-RELATED"/>
    <property type="match status" value="1"/>
</dbReference>
<dbReference type="AlphaFoldDB" id="A0A1D8GEU5"/>
<accession>A0A1D8GEU5</accession>
<dbReference type="Pfam" id="PF00528">
    <property type="entry name" value="BPD_transp_1"/>
    <property type="match status" value="1"/>
</dbReference>
<dbReference type="InterPro" id="IPR000515">
    <property type="entry name" value="MetI-like"/>
</dbReference>
<comment type="subcellular location">
    <subcellularLocation>
        <location evidence="1 8">Cell membrane</location>
        <topology evidence="1 8">Multi-pass membrane protein</topology>
    </subcellularLocation>
</comment>
<keyword evidence="7 8" id="KW-0472">Membrane</keyword>
<dbReference type="PROSITE" id="PS50928">
    <property type="entry name" value="ABC_TM1"/>
    <property type="match status" value="1"/>
</dbReference>
<evidence type="ECO:0000256" key="7">
    <source>
        <dbReference type="ARBA" id="ARBA00023136"/>
    </source>
</evidence>
<dbReference type="Proteomes" id="UP000095743">
    <property type="component" value="Chromosome"/>
</dbReference>
<organism evidence="10 11">
    <name type="scientific">Geosporobacter ferrireducens</name>
    <dbReference type="NCBI Taxonomy" id="1424294"/>
    <lineage>
        <taxon>Bacteria</taxon>
        <taxon>Bacillati</taxon>
        <taxon>Bacillota</taxon>
        <taxon>Clostridia</taxon>
        <taxon>Peptostreptococcales</taxon>
        <taxon>Thermotaleaceae</taxon>
        <taxon>Geosporobacter</taxon>
    </lineage>
</organism>
<dbReference type="CDD" id="cd06261">
    <property type="entry name" value="TM_PBP2"/>
    <property type="match status" value="1"/>
</dbReference>
<name>A0A1D8GEU5_9FIRM</name>
<dbReference type="GO" id="GO:0055085">
    <property type="term" value="P:transmembrane transport"/>
    <property type="evidence" value="ECO:0007669"/>
    <property type="project" value="InterPro"/>
</dbReference>
<keyword evidence="3 8" id="KW-0813">Transport</keyword>
<dbReference type="Gene3D" id="1.10.3720.10">
    <property type="entry name" value="MetI-like"/>
    <property type="match status" value="1"/>
</dbReference>
<proteinExistence type="inferred from homology"/>
<dbReference type="STRING" id="1424294.Gferi_07525"/>
<evidence type="ECO:0000256" key="8">
    <source>
        <dbReference type="RuleBase" id="RU363032"/>
    </source>
</evidence>
<evidence type="ECO:0000256" key="1">
    <source>
        <dbReference type="ARBA" id="ARBA00004651"/>
    </source>
</evidence>
<keyword evidence="6 8" id="KW-1133">Transmembrane helix</keyword>
<comment type="similarity">
    <text evidence="2">Belongs to the binding-protein-dependent transport system permease family. CysTW subfamily.</text>
</comment>
<dbReference type="GO" id="GO:0005886">
    <property type="term" value="C:plasma membrane"/>
    <property type="evidence" value="ECO:0007669"/>
    <property type="project" value="UniProtKB-SubCell"/>
</dbReference>
<feature type="transmembrane region" description="Helical" evidence="8">
    <location>
        <begin position="151"/>
        <end position="170"/>
    </location>
</feature>
<feature type="domain" description="ABC transmembrane type-1" evidence="9">
    <location>
        <begin position="62"/>
        <end position="270"/>
    </location>
</feature>
<evidence type="ECO:0000256" key="3">
    <source>
        <dbReference type="ARBA" id="ARBA00022448"/>
    </source>
</evidence>
<dbReference type="PANTHER" id="PTHR42929:SF1">
    <property type="entry name" value="INNER MEMBRANE ABC TRANSPORTER PERMEASE PROTEIN YDCU-RELATED"/>
    <property type="match status" value="1"/>
</dbReference>
<feature type="transmembrane region" description="Helical" evidence="8">
    <location>
        <begin position="251"/>
        <end position="269"/>
    </location>
</feature>
<evidence type="ECO:0000256" key="4">
    <source>
        <dbReference type="ARBA" id="ARBA00022475"/>
    </source>
</evidence>
<feature type="transmembrane region" description="Helical" evidence="8">
    <location>
        <begin position="66"/>
        <end position="87"/>
    </location>
</feature>
<protein>
    <submittedName>
        <fullName evidence="10">ABC transporter permease</fullName>
    </submittedName>
</protein>
<dbReference type="KEGG" id="gfe:Gferi_07525"/>
<dbReference type="SUPFAM" id="SSF161098">
    <property type="entry name" value="MetI-like"/>
    <property type="match status" value="1"/>
</dbReference>
<keyword evidence="11" id="KW-1185">Reference proteome</keyword>
<feature type="transmembrane region" description="Helical" evidence="8">
    <location>
        <begin position="12"/>
        <end position="34"/>
    </location>
</feature>
<sequence>MIFKKEKFIMLLGFIPFVFFIINFLILPLIFIFINSFLVEGKGMSIENYKTAFTNPFYFQSIQNSIWISLMSSFFGILIACLGGYSISRLSPKLRSRFLMLSNMTSNFAGVPLAFAFMILLGSSGVLPILLHKIGFDLSKVFTLYSGTGLILVYIYFQIPLGILLMYPAFDTITEDCIHAATLLGASKIQFWTKIGIPLLYPSILGTFSILFANAMGAYATVYALTTGSYNVLPIRIGALVSGDMFLNPNMASALAVILGSILIGATLLNERLLKYKGGESHE</sequence>
<dbReference type="EMBL" id="CP017269">
    <property type="protein sequence ID" value="AOT69433.1"/>
    <property type="molecule type" value="Genomic_DNA"/>
</dbReference>
<evidence type="ECO:0000256" key="6">
    <source>
        <dbReference type="ARBA" id="ARBA00022989"/>
    </source>
</evidence>
<evidence type="ECO:0000259" key="9">
    <source>
        <dbReference type="PROSITE" id="PS50928"/>
    </source>
</evidence>
<keyword evidence="4" id="KW-1003">Cell membrane</keyword>
<dbReference type="RefSeq" id="WP_069975088.1">
    <property type="nucleotide sequence ID" value="NZ_CP017269.1"/>
</dbReference>
<dbReference type="OrthoDB" id="8404154at2"/>
<feature type="transmembrane region" description="Helical" evidence="8">
    <location>
        <begin position="108"/>
        <end position="131"/>
    </location>
</feature>